<organism evidence="4 5">
    <name type="scientific">Bacterioplanoides pacificum</name>
    <dbReference type="NCBI Taxonomy" id="1171596"/>
    <lineage>
        <taxon>Bacteria</taxon>
        <taxon>Pseudomonadati</taxon>
        <taxon>Pseudomonadota</taxon>
        <taxon>Gammaproteobacteria</taxon>
        <taxon>Oceanospirillales</taxon>
        <taxon>Oceanospirillaceae</taxon>
        <taxon>Bacterioplanoides</taxon>
    </lineage>
</organism>
<dbReference type="SMART" id="SM00769">
    <property type="entry name" value="WHy"/>
    <property type="match status" value="2"/>
</dbReference>
<dbReference type="EMBL" id="JBHRYB010000001">
    <property type="protein sequence ID" value="MFC3679080.1"/>
    <property type="molecule type" value="Genomic_DNA"/>
</dbReference>
<dbReference type="Gene3D" id="2.60.40.1820">
    <property type="match status" value="2"/>
</dbReference>
<sequence length="282" mass="30459">MKSSLQLLLWFAILMLASCANLQQLSQAQKPTAAVTSVAVANLSLTSITLNARIKLDNPNPFPLTTAGLTLDLAIAGQSLAQIQQPDTQLTLPASGSTTTELPIVLRFKELFAAADHARQQNEVPYGLSGKIRIQVPVLGDIAIPLEYEDVLPVPRLPDVQLKDVELLEAGFSQIKLQLQLALDNPNSFALTLQQLGFNLQAMGKTLSSAELQSVTLEAGEQQTVSLPISLRLSDVGAALLNLLNSDQPTKFIVDGHARLIPALQSWQAEALTFRSERLINL</sequence>
<dbReference type="InterPro" id="IPR004864">
    <property type="entry name" value="LEA_2"/>
</dbReference>
<gene>
    <name evidence="4" type="ORF">ACFOMG_03010</name>
</gene>
<dbReference type="RefSeq" id="WP_376864721.1">
    <property type="nucleotide sequence ID" value="NZ_JBHRYB010000001.1"/>
</dbReference>
<comment type="caution">
    <text evidence="4">The sequence shown here is derived from an EMBL/GenBank/DDBJ whole genome shotgun (WGS) entry which is preliminary data.</text>
</comment>
<dbReference type="InterPro" id="IPR045043">
    <property type="entry name" value="Lea14-like"/>
</dbReference>
<evidence type="ECO:0000259" key="3">
    <source>
        <dbReference type="SMART" id="SM00769"/>
    </source>
</evidence>
<keyword evidence="5" id="KW-1185">Reference proteome</keyword>
<dbReference type="PANTHER" id="PTHR31459">
    <property type="match status" value="1"/>
</dbReference>
<dbReference type="SUPFAM" id="SSF117070">
    <property type="entry name" value="LEA14-like"/>
    <property type="match status" value="2"/>
</dbReference>
<keyword evidence="2" id="KW-0732">Signal</keyword>
<accession>A0ABV7VNG2</accession>
<evidence type="ECO:0000313" key="5">
    <source>
        <dbReference type="Proteomes" id="UP001595722"/>
    </source>
</evidence>
<reference evidence="5" key="1">
    <citation type="journal article" date="2019" name="Int. J. Syst. Evol. Microbiol.">
        <title>The Global Catalogue of Microorganisms (GCM) 10K type strain sequencing project: providing services to taxonomists for standard genome sequencing and annotation.</title>
        <authorList>
            <consortium name="The Broad Institute Genomics Platform"/>
            <consortium name="The Broad Institute Genome Sequencing Center for Infectious Disease"/>
            <person name="Wu L."/>
            <person name="Ma J."/>
        </authorList>
    </citation>
    <scope>NUCLEOTIDE SEQUENCE [LARGE SCALE GENOMIC DNA]</scope>
    <source>
        <strain evidence="5">KCTC 42424</strain>
    </source>
</reference>
<dbReference type="PANTHER" id="PTHR31459:SF2">
    <property type="entry name" value="OS03G0843300 PROTEIN"/>
    <property type="match status" value="1"/>
</dbReference>
<evidence type="ECO:0000256" key="1">
    <source>
        <dbReference type="ARBA" id="ARBA00005960"/>
    </source>
</evidence>
<feature type="signal peptide" evidence="2">
    <location>
        <begin position="1"/>
        <end position="22"/>
    </location>
</feature>
<evidence type="ECO:0000313" key="4">
    <source>
        <dbReference type="EMBL" id="MFC3679080.1"/>
    </source>
</evidence>
<dbReference type="Proteomes" id="UP001595722">
    <property type="component" value="Unassembled WGS sequence"/>
</dbReference>
<name>A0ABV7VNG2_9GAMM</name>
<feature type="domain" description="Water stress and hypersensitive response" evidence="3">
    <location>
        <begin position="33"/>
        <end position="151"/>
    </location>
</feature>
<evidence type="ECO:0000256" key="2">
    <source>
        <dbReference type="SAM" id="SignalP"/>
    </source>
</evidence>
<dbReference type="PROSITE" id="PS51257">
    <property type="entry name" value="PROKAR_LIPOPROTEIN"/>
    <property type="match status" value="1"/>
</dbReference>
<dbReference type="Pfam" id="PF03168">
    <property type="entry name" value="LEA_2"/>
    <property type="match status" value="2"/>
</dbReference>
<protein>
    <submittedName>
        <fullName evidence="4">LEA type 2 family protein</fullName>
    </submittedName>
</protein>
<dbReference type="InterPro" id="IPR013990">
    <property type="entry name" value="WHy-dom"/>
</dbReference>
<comment type="similarity">
    <text evidence="1">Belongs to the LEA type 2 family.</text>
</comment>
<feature type="domain" description="Water stress and hypersensitive response" evidence="3">
    <location>
        <begin position="160"/>
        <end position="277"/>
    </location>
</feature>
<proteinExistence type="inferred from homology"/>
<feature type="chain" id="PRO_5046123701" evidence="2">
    <location>
        <begin position="23"/>
        <end position="282"/>
    </location>
</feature>